<sequence>MSGRPPPDSPQGNLIGLRSGAWDSMYRKREMEKAGMAPINAEATMKKMYEQVIGRQLERQKLIHDAEKKSPSLVEPESDALEAQKKKKKKDVRLWRGGIELL</sequence>
<evidence type="ECO:0000313" key="2">
    <source>
        <dbReference type="EMBL" id="EEQ97900.1"/>
    </source>
</evidence>
<dbReference type="GeneID" id="9037857"/>
<evidence type="ECO:0000256" key="1">
    <source>
        <dbReference type="SAM" id="MobiDB-lite"/>
    </source>
</evidence>
<gene>
    <name evidence="2" type="ORF">Pmar_PMAR025524</name>
</gene>
<proteinExistence type="predicted"/>
<dbReference type="InParanoid" id="C5LZA6"/>
<dbReference type="OrthoDB" id="445665at2759"/>
<keyword evidence="3" id="KW-1185">Reference proteome</keyword>
<evidence type="ECO:0000313" key="3">
    <source>
        <dbReference type="Proteomes" id="UP000007800"/>
    </source>
</evidence>
<protein>
    <submittedName>
        <fullName evidence="2">Uncharacterized protein</fullName>
    </submittedName>
</protein>
<dbReference type="AlphaFoldDB" id="C5LZA6"/>
<dbReference type="Proteomes" id="UP000007800">
    <property type="component" value="Unassembled WGS sequence"/>
</dbReference>
<name>C5LZA6_PERM5</name>
<dbReference type="EMBL" id="GG686856">
    <property type="protein sequence ID" value="EEQ97900.1"/>
    <property type="molecule type" value="Genomic_DNA"/>
</dbReference>
<reference evidence="2 3" key="1">
    <citation type="submission" date="2008-07" db="EMBL/GenBank/DDBJ databases">
        <authorList>
            <person name="El-Sayed N."/>
            <person name="Caler E."/>
            <person name="Inman J."/>
            <person name="Amedeo P."/>
            <person name="Hass B."/>
            <person name="Wortman J."/>
        </authorList>
    </citation>
    <scope>NUCLEOTIDE SEQUENCE [LARGE SCALE GENOMIC DNA]</scope>
    <source>
        <strain evidence="3">ATCC 50983 / TXsc</strain>
    </source>
</reference>
<organism evidence="3">
    <name type="scientific">Perkinsus marinus (strain ATCC 50983 / TXsc)</name>
    <dbReference type="NCBI Taxonomy" id="423536"/>
    <lineage>
        <taxon>Eukaryota</taxon>
        <taxon>Sar</taxon>
        <taxon>Alveolata</taxon>
        <taxon>Perkinsozoa</taxon>
        <taxon>Perkinsea</taxon>
        <taxon>Perkinsida</taxon>
        <taxon>Perkinsidae</taxon>
        <taxon>Perkinsus</taxon>
    </lineage>
</organism>
<dbReference type="RefSeq" id="XP_002765183.1">
    <property type="nucleotide sequence ID" value="XM_002765137.1"/>
</dbReference>
<feature type="region of interest" description="Disordered" evidence="1">
    <location>
        <begin position="65"/>
        <end position="89"/>
    </location>
</feature>
<accession>C5LZA6</accession>